<evidence type="ECO:0000256" key="2">
    <source>
        <dbReference type="SAM" id="MobiDB-lite"/>
    </source>
</evidence>
<dbReference type="PANTHER" id="PTHR48081">
    <property type="entry name" value="AB HYDROLASE SUPERFAMILY PROTEIN C4A8.06C"/>
    <property type="match status" value="1"/>
</dbReference>
<sequence>MKAPPFDPALEAARKTFPVIAQLDEALVLEVQKATSPFFTQSTAETAFGQDPEIEHEEITVPGHDGCEVKLAVVRRRRRGSTSDGGSERTPGSAKGDLKAKPRPAIYFMHGGGLCFGNRFVCTEQIPWVKDLDVVLVSVEYRLVPEHPYPIPLEDCYSGLRYVVENAAGLGIDKERIVVAGISAGGGLAAGLGLLGRDRGGLGIRGMCLMCPMLDDRNESESCKQFYKSGTWNGAHNRVAWDWYFNRKKSGVSDGHGEGDGEVSFYASPGRATDLSDLPSTWIDVGEADLFRDEDVKFASRIWEAGGSCELHVWKGAWHAFEVFGKGSLVANACDEARLNWLRRILA</sequence>
<dbReference type="Pfam" id="PF07859">
    <property type="entry name" value="Abhydrolase_3"/>
    <property type="match status" value="1"/>
</dbReference>
<dbReference type="Gene3D" id="3.40.50.1820">
    <property type="entry name" value="alpha/beta hydrolase"/>
    <property type="match status" value="1"/>
</dbReference>
<keyword evidence="1" id="KW-0378">Hydrolase</keyword>
<dbReference type="EMBL" id="JAZHXI010000006">
    <property type="protein sequence ID" value="KAL2070586.1"/>
    <property type="molecule type" value="Genomic_DNA"/>
</dbReference>
<feature type="region of interest" description="Disordered" evidence="2">
    <location>
        <begin position="77"/>
        <end position="98"/>
    </location>
</feature>
<feature type="domain" description="Alpha/beta hydrolase fold-3" evidence="3">
    <location>
        <begin position="107"/>
        <end position="321"/>
    </location>
</feature>
<dbReference type="Proteomes" id="UP001595075">
    <property type="component" value="Unassembled WGS sequence"/>
</dbReference>
<dbReference type="InterPro" id="IPR050300">
    <property type="entry name" value="GDXG_lipolytic_enzyme"/>
</dbReference>
<dbReference type="PANTHER" id="PTHR48081:SF8">
    <property type="entry name" value="ALPHA_BETA HYDROLASE FOLD-3 DOMAIN-CONTAINING PROTEIN-RELATED"/>
    <property type="match status" value="1"/>
</dbReference>
<keyword evidence="5" id="KW-1185">Reference proteome</keyword>
<reference evidence="4 5" key="1">
    <citation type="journal article" date="2024" name="Commun. Biol.">
        <title>Comparative genomic analysis of thermophilic fungi reveals convergent evolutionary adaptations and gene losses.</title>
        <authorList>
            <person name="Steindorff A.S."/>
            <person name="Aguilar-Pontes M.V."/>
            <person name="Robinson A.J."/>
            <person name="Andreopoulos B."/>
            <person name="LaButti K."/>
            <person name="Kuo A."/>
            <person name="Mondo S."/>
            <person name="Riley R."/>
            <person name="Otillar R."/>
            <person name="Haridas S."/>
            <person name="Lipzen A."/>
            <person name="Grimwood J."/>
            <person name="Schmutz J."/>
            <person name="Clum A."/>
            <person name="Reid I.D."/>
            <person name="Moisan M.C."/>
            <person name="Butler G."/>
            <person name="Nguyen T.T.M."/>
            <person name="Dewar K."/>
            <person name="Conant G."/>
            <person name="Drula E."/>
            <person name="Henrissat B."/>
            <person name="Hansel C."/>
            <person name="Singer S."/>
            <person name="Hutchinson M.I."/>
            <person name="de Vries R.P."/>
            <person name="Natvig D.O."/>
            <person name="Powell A.J."/>
            <person name="Tsang A."/>
            <person name="Grigoriev I.V."/>
        </authorList>
    </citation>
    <scope>NUCLEOTIDE SEQUENCE [LARGE SCALE GENOMIC DNA]</scope>
    <source>
        <strain evidence="4 5">CBS 494.80</strain>
    </source>
</reference>
<evidence type="ECO:0000256" key="1">
    <source>
        <dbReference type="ARBA" id="ARBA00022801"/>
    </source>
</evidence>
<evidence type="ECO:0000313" key="4">
    <source>
        <dbReference type="EMBL" id="KAL2070586.1"/>
    </source>
</evidence>
<comment type="caution">
    <text evidence="4">The sequence shown here is derived from an EMBL/GenBank/DDBJ whole genome shotgun (WGS) entry which is preliminary data.</text>
</comment>
<organism evidence="4 5">
    <name type="scientific">Oculimacula yallundae</name>
    <dbReference type="NCBI Taxonomy" id="86028"/>
    <lineage>
        <taxon>Eukaryota</taxon>
        <taxon>Fungi</taxon>
        <taxon>Dikarya</taxon>
        <taxon>Ascomycota</taxon>
        <taxon>Pezizomycotina</taxon>
        <taxon>Leotiomycetes</taxon>
        <taxon>Helotiales</taxon>
        <taxon>Ploettnerulaceae</taxon>
        <taxon>Oculimacula</taxon>
    </lineage>
</organism>
<evidence type="ECO:0000259" key="3">
    <source>
        <dbReference type="Pfam" id="PF07859"/>
    </source>
</evidence>
<dbReference type="InterPro" id="IPR029058">
    <property type="entry name" value="AB_hydrolase_fold"/>
</dbReference>
<dbReference type="InterPro" id="IPR013094">
    <property type="entry name" value="AB_hydrolase_3"/>
</dbReference>
<gene>
    <name evidence="4" type="ORF">VTL71DRAFT_13612</name>
</gene>
<proteinExistence type="predicted"/>
<name>A0ABR4CKU9_9HELO</name>
<accession>A0ABR4CKU9</accession>
<dbReference type="SUPFAM" id="SSF53474">
    <property type="entry name" value="alpha/beta-Hydrolases"/>
    <property type="match status" value="1"/>
</dbReference>
<evidence type="ECO:0000313" key="5">
    <source>
        <dbReference type="Proteomes" id="UP001595075"/>
    </source>
</evidence>
<protein>
    <recommendedName>
        <fullName evidence="3">Alpha/beta hydrolase fold-3 domain-containing protein</fullName>
    </recommendedName>
</protein>